<proteinExistence type="predicted"/>
<protein>
    <submittedName>
        <fullName evidence="2">Peptidase M12A domain-containing protein</fullName>
    </submittedName>
</protein>
<accession>A0A915DVJ4</accession>
<evidence type="ECO:0000313" key="2">
    <source>
        <dbReference type="WBParaSite" id="jg24125"/>
    </source>
</evidence>
<dbReference type="WBParaSite" id="jg24125">
    <property type="protein sequence ID" value="jg24125"/>
    <property type="gene ID" value="jg24125"/>
</dbReference>
<organism evidence="1 2">
    <name type="scientific">Ditylenchus dipsaci</name>
    <dbReference type="NCBI Taxonomy" id="166011"/>
    <lineage>
        <taxon>Eukaryota</taxon>
        <taxon>Metazoa</taxon>
        <taxon>Ecdysozoa</taxon>
        <taxon>Nematoda</taxon>
        <taxon>Chromadorea</taxon>
        <taxon>Rhabditida</taxon>
        <taxon>Tylenchina</taxon>
        <taxon>Tylenchomorpha</taxon>
        <taxon>Sphaerularioidea</taxon>
        <taxon>Anguinidae</taxon>
        <taxon>Anguininae</taxon>
        <taxon>Ditylenchus</taxon>
    </lineage>
</organism>
<dbReference type="GO" id="GO:0006508">
    <property type="term" value="P:proteolysis"/>
    <property type="evidence" value="ECO:0007669"/>
    <property type="project" value="InterPro"/>
</dbReference>
<sequence length="105" mass="12276">MPKIRGLRPDIKYDHKSVMHYPATHKNENGDVKVEFTAKNGEQFSLTDQVQPSDFQHINTMYRCDQEYVHRAQRYQSSRTWHLMGFNGSIDAIEGFPAEEEVESE</sequence>
<evidence type="ECO:0000313" key="1">
    <source>
        <dbReference type="Proteomes" id="UP000887574"/>
    </source>
</evidence>
<reference evidence="2" key="1">
    <citation type="submission" date="2022-11" db="UniProtKB">
        <authorList>
            <consortium name="WormBaseParasite"/>
        </authorList>
    </citation>
    <scope>IDENTIFICATION</scope>
</reference>
<dbReference type="Gene3D" id="3.40.390.10">
    <property type="entry name" value="Collagenase (Catalytic Domain)"/>
    <property type="match status" value="1"/>
</dbReference>
<dbReference type="Proteomes" id="UP000887574">
    <property type="component" value="Unplaced"/>
</dbReference>
<dbReference type="AlphaFoldDB" id="A0A915DVJ4"/>
<name>A0A915DVJ4_9BILA</name>
<dbReference type="InterPro" id="IPR024079">
    <property type="entry name" value="MetalloPept_cat_dom_sf"/>
</dbReference>
<dbReference type="GO" id="GO:0004222">
    <property type="term" value="F:metalloendopeptidase activity"/>
    <property type="evidence" value="ECO:0007669"/>
    <property type="project" value="InterPro"/>
</dbReference>
<keyword evidence="1" id="KW-1185">Reference proteome</keyword>